<proteinExistence type="predicted"/>
<dbReference type="Proteomes" id="UP000608024">
    <property type="component" value="Unassembled WGS sequence"/>
</dbReference>
<dbReference type="AlphaFoldDB" id="A0A918ZWG8"/>
<reference evidence="1" key="1">
    <citation type="journal article" date="2014" name="Int. J. Syst. Evol. Microbiol.">
        <title>Complete genome sequence of Corynebacterium casei LMG S-19264T (=DSM 44701T), isolated from a smear-ripened cheese.</title>
        <authorList>
            <consortium name="US DOE Joint Genome Institute (JGI-PGF)"/>
            <person name="Walter F."/>
            <person name="Albersmeier A."/>
            <person name="Kalinowski J."/>
            <person name="Ruckert C."/>
        </authorList>
    </citation>
    <scope>NUCLEOTIDE SEQUENCE</scope>
    <source>
        <strain evidence="1">JCM 4784</strain>
    </source>
</reference>
<evidence type="ECO:0000313" key="2">
    <source>
        <dbReference type="Proteomes" id="UP000608024"/>
    </source>
</evidence>
<comment type="caution">
    <text evidence="1">The sequence shown here is derived from an EMBL/GenBank/DDBJ whole genome shotgun (WGS) entry which is preliminary data.</text>
</comment>
<accession>A0A918ZWG8</accession>
<gene>
    <name evidence="1" type="ORF">GCM10018785_44480</name>
</gene>
<keyword evidence="2" id="KW-1185">Reference proteome</keyword>
<reference evidence="1" key="2">
    <citation type="submission" date="2020-09" db="EMBL/GenBank/DDBJ databases">
        <authorList>
            <person name="Sun Q."/>
            <person name="Ohkuma M."/>
        </authorList>
    </citation>
    <scope>NUCLEOTIDE SEQUENCE</scope>
    <source>
        <strain evidence="1">JCM 4784</strain>
    </source>
</reference>
<evidence type="ECO:0000313" key="1">
    <source>
        <dbReference type="EMBL" id="GHE71242.1"/>
    </source>
</evidence>
<organism evidence="1 2">
    <name type="scientific">Streptomyces longispororuber</name>
    <dbReference type="NCBI Taxonomy" id="68230"/>
    <lineage>
        <taxon>Bacteria</taxon>
        <taxon>Bacillati</taxon>
        <taxon>Actinomycetota</taxon>
        <taxon>Actinomycetes</taxon>
        <taxon>Kitasatosporales</taxon>
        <taxon>Streptomycetaceae</taxon>
        <taxon>Streptomyces</taxon>
    </lineage>
</organism>
<protein>
    <submittedName>
        <fullName evidence="1">Uncharacterized protein</fullName>
    </submittedName>
</protein>
<name>A0A918ZWG8_9ACTN</name>
<dbReference type="RefSeq" id="WP_190137787.1">
    <property type="nucleotide sequence ID" value="NZ_BNBT01000072.1"/>
</dbReference>
<dbReference type="EMBL" id="BNBT01000072">
    <property type="protein sequence ID" value="GHE71242.1"/>
    <property type="molecule type" value="Genomic_DNA"/>
</dbReference>
<sequence>MRRVTVHKTVAKSVARRVREERQAVERLPRERTEVRGDVRRVWWPDE</sequence>